<name>A0AAV0WTS0_9HEMI</name>
<comment type="caution">
    <text evidence="4">The sequence shown here is derived from an EMBL/GenBank/DDBJ whole genome shotgun (WGS) entry which is preliminary data.</text>
</comment>
<accession>A0AAV0WTS0</accession>
<comment type="cofactor">
    <cofactor evidence="1">
        <name>a divalent metal cation</name>
        <dbReference type="ChEBI" id="CHEBI:60240"/>
    </cofactor>
</comment>
<keyword evidence="5" id="KW-1185">Reference proteome</keyword>
<reference evidence="4 5" key="1">
    <citation type="submission" date="2023-01" db="EMBL/GenBank/DDBJ databases">
        <authorList>
            <person name="Whitehead M."/>
        </authorList>
    </citation>
    <scope>NUCLEOTIDE SEQUENCE [LARGE SCALE GENOMIC DNA]</scope>
</reference>
<organism evidence="4 5">
    <name type="scientific">Macrosiphum euphorbiae</name>
    <name type="common">potato aphid</name>
    <dbReference type="NCBI Taxonomy" id="13131"/>
    <lineage>
        <taxon>Eukaryota</taxon>
        <taxon>Metazoa</taxon>
        <taxon>Ecdysozoa</taxon>
        <taxon>Arthropoda</taxon>
        <taxon>Hexapoda</taxon>
        <taxon>Insecta</taxon>
        <taxon>Pterygota</taxon>
        <taxon>Neoptera</taxon>
        <taxon>Paraneoptera</taxon>
        <taxon>Hemiptera</taxon>
        <taxon>Sternorrhyncha</taxon>
        <taxon>Aphidomorpha</taxon>
        <taxon>Aphidoidea</taxon>
        <taxon>Aphididae</taxon>
        <taxon>Macrosiphini</taxon>
        <taxon>Macrosiphum</taxon>
    </lineage>
</organism>
<evidence type="ECO:0000256" key="2">
    <source>
        <dbReference type="ARBA" id="ARBA00022723"/>
    </source>
</evidence>
<evidence type="ECO:0000259" key="3">
    <source>
        <dbReference type="Pfam" id="PF13359"/>
    </source>
</evidence>
<dbReference type="EMBL" id="CARXXK010000002">
    <property type="protein sequence ID" value="CAI6358932.1"/>
    <property type="molecule type" value="Genomic_DNA"/>
</dbReference>
<dbReference type="InterPro" id="IPR027806">
    <property type="entry name" value="HARBI1_dom"/>
</dbReference>
<dbReference type="Proteomes" id="UP001160148">
    <property type="component" value="Unassembled WGS sequence"/>
</dbReference>
<sequence length="194" mass="22296">MALSTIEHTTFYKKLLAGTLDLPNNYETEENLNFSFLADDAFALHNHVLKPYPGSGVTHEERIFNYRLARGRNVVENAFGLLTSRFRVLHTAINMSPDNIKKVVLAICSLHNFLRKTSNSYASNKTFDKEDTNTHEIINNGDWRNEAADITEIQKLVQRNAHSDSKINLNNHKKFYNEKGKVDWQEEMLQKGKA</sequence>
<evidence type="ECO:0000313" key="5">
    <source>
        <dbReference type="Proteomes" id="UP001160148"/>
    </source>
</evidence>
<dbReference type="Pfam" id="PF13359">
    <property type="entry name" value="DDE_Tnp_4"/>
    <property type="match status" value="1"/>
</dbReference>
<feature type="domain" description="DDE Tnp4" evidence="3">
    <location>
        <begin position="35"/>
        <end position="112"/>
    </location>
</feature>
<dbReference type="AlphaFoldDB" id="A0AAV0WTS0"/>
<evidence type="ECO:0000256" key="1">
    <source>
        <dbReference type="ARBA" id="ARBA00001968"/>
    </source>
</evidence>
<gene>
    <name evidence="4" type="ORF">MEUPH1_LOCUS14391</name>
</gene>
<protein>
    <recommendedName>
        <fullName evidence="3">DDE Tnp4 domain-containing protein</fullName>
    </recommendedName>
</protein>
<dbReference type="GO" id="GO:0046872">
    <property type="term" value="F:metal ion binding"/>
    <property type="evidence" value="ECO:0007669"/>
    <property type="project" value="UniProtKB-KW"/>
</dbReference>
<evidence type="ECO:0000313" key="4">
    <source>
        <dbReference type="EMBL" id="CAI6358932.1"/>
    </source>
</evidence>
<proteinExistence type="predicted"/>
<keyword evidence="2" id="KW-0479">Metal-binding</keyword>